<evidence type="ECO:0000256" key="6">
    <source>
        <dbReference type="ARBA" id="ARBA00023136"/>
    </source>
</evidence>
<feature type="transmembrane region" description="Helical" evidence="7">
    <location>
        <begin position="100"/>
        <end position="122"/>
    </location>
</feature>
<proteinExistence type="inferred from homology"/>
<dbReference type="EMBL" id="JACJVO010000061">
    <property type="protein sequence ID" value="MBB6735927.1"/>
    <property type="molecule type" value="Genomic_DNA"/>
</dbReference>
<keyword evidence="5 7" id="KW-1133">Transmembrane helix</keyword>
<dbReference type="GO" id="GO:0005886">
    <property type="term" value="C:plasma membrane"/>
    <property type="evidence" value="ECO:0007669"/>
    <property type="project" value="UniProtKB-SubCell"/>
</dbReference>
<sequence>MKENGMFDKTAPSRTDVRTEKRTFGRRRGRFKRNAGLFGLSLPGVLYLLVFAYVPMFGIVIAFKNYRYDKGILGSEWIGLKNFEFLFASDNAWRITRNTVLYNLSFIVIGTAVGLALAILMSRLGRHWVKVHQTVLFLPYFVSWVVAGYIALAFLDNSAGFLNRALESVGLPGRNWYFEKAPWPYVLVVAHEWKSIGFGTLIYFAGIMGINQDYYEAARIDGATGFQMARKITIPLLMPLVTIMLILSVGNMFRGDFGLHYFVPNDSSFAIPTTDIIDTYVFRALRELGDFGMSSAAGFYQSTVGFVLVLLANYAVRKFNEDNALF</sequence>
<dbReference type="InterPro" id="IPR035906">
    <property type="entry name" value="MetI-like_sf"/>
</dbReference>
<evidence type="ECO:0000256" key="3">
    <source>
        <dbReference type="ARBA" id="ARBA00022475"/>
    </source>
</evidence>
<evidence type="ECO:0000256" key="4">
    <source>
        <dbReference type="ARBA" id="ARBA00022692"/>
    </source>
</evidence>
<dbReference type="SUPFAM" id="SSF161098">
    <property type="entry name" value="MetI-like"/>
    <property type="match status" value="1"/>
</dbReference>
<feature type="region of interest" description="Disordered" evidence="8">
    <location>
        <begin position="1"/>
        <end position="22"/>
    </location>
</feature>
<evidence type="ECO:0000256" key="7">
    <source>
        <dbReference type="RuleBase" id="RU363032"/>
    </source>
</evidence>
<dbReference type="GO" id="GO:0055085">
    <property type="term" value="P:transmembrane transport"/>
    <property type="evidence" value="ECO:0007669"/>
    <property type="project" value="InterPro"/>
</dbReference>
<dbReference type="AlphaFoldDB" id="A0A7X0STP0"/>
<feature type="transmembrane region" description="Helical" evidence="7">
    <location>
        <begin position="193"/>
        <end position="211"/>
    </location>
</feature>
<protein>
    <submittedName>
        <fullName evidence="10">Sugar ABC transporter permease</fullName>
    </submittedName>
</protein>
<feature type="transmembrane region" description="Helical" evidence="7">
    <location>
        <begin position="36"/>
        <end position="63"/>
    </location>
</feature>
<dbReference type="InterPro" id="IPR000515">
    <property type="entry name" value="MetI-like"/>
</dbReference>
<keyword evidence="4 7" id="KW-0812">Transmembrane</keyword>
<dbReference type="PROSITE" id="PS50928">
    <property type="entry name" value="ABC_TM1"/>
    <property type="match status" value="1"/>
</dbReference>
<dbReference type="PANTHER" id="PTHR43227">
    <property type="entry name" value="BLL4140 PROTEIN"/>
    <property type="match status" value="1"/>
</dbReference>
<dbReference type="PANTHER" id="PTHR43227:SF11">
    <property type="entry name" value="BLL4140 PROTEIN"/>
    <property type="match status" value="1"/>
</dbReference>
<keyword evidence="3" id="KW-1003">Cell membrane</keyword>
<evidence type="ECO:0000313" key="10">
    <source>
        <dbReference type="EMBL" id="MBB6735927.1"/>
    </source>
</evidence>
<dbReference type="CDD" id="cd06261">
    <property type="entry name" value="TM_PBP2"/>
    <property type="match status" value="1"/>
</dbReference>
<evidence type="ECO:0000256" key="2">
    <source>
        <dbReference type="ARBA" id="ARBA00022448"/>
    </source>
</evidence>
<feature type="transmembrane region" description="Helical" evidence="7">
    <location>
        <begin position="232"/>
        <end position="253"/>
    </location>
</feature>
<evidence type="ECO:0000256" key="8">
    <source>
        <dbReference type="SAM" id="MobiDB-lite"/>
    </source>
</evidence>
<keyword evidence="11" id="KW-1185">Reference proteome</keyword>
<comment type="similarity">
    <text evidence="7">Belongs to the binding-protein-dependent transport system permease family.</text>
</comment>
<dbReference type="Gene3D" id="1.10.3720.10">
    <property type="entry name" value="MetI-like"/>
    <property type="match status" value="1"/>
</dbReference>
<keyword evidence="6 7" id="KW-0472">Membrane</keyword>
<gene>
    <name evidence="10" type="ORF">H7C18_33965</name>
</gene>
<evidence type="ECO:0000313" key="11">
    <source>
        <dbReference type="Proteomes" id="UP000564644"/>
    </source>
</evidence>
<reference evidence="10 11" key="1">
    <citation type="submission" date="2020-08" db="EMBL/GenBank/DDBJ databases">
        <title>Cohnella phylogeny.</title>
        <authorList>
            <person name="Dunlap C."/>
        </authorList>
    </citation>
    <scope>NUCLEOTIDE SEQUENCE [LARGE SCALE GENOMIC DNA]</scope>
    <source>
        <strain evidence="10 11">CBP 2801</strain>
    </source>
</reference>
<organism evidence="10 11">
    <name type="scientific">Cohnella zeiphila</name>
    <dbReference type="NCBI Taxonomy" id="2761120"/>
    <lineage>
        <taxon>Bacteria</taxon>
        <taxon>Bacillati</taxon>
        <taxon>Bacillota</taxon>
        <taxon>Bacilli</taxon>
        <taxon>Bacillales</taxon>
        <taxon>Paenibacillaceae</taxon>
        <taxon>Cohnella</taxon>
    </lineage>
</organism>
<evidence type="ECO:0000256" key="1">
    <source>
        <dbReference type="ARBA" id="ARBA00004651"/>
    </source>
</evidence>
<dbReference type="Pfam" id="PF00528">
    <property type="entry name" value="BPD_transp_1"/>
    <property type="match status" value="1"/>
</dbReference>
<feature type="transmembrane region" description="Helical" evidence="7">
    <location>
        <begin position="134"/>
        <end position="155"/>
    </location>
</feature>
<feature type="transmembrane region" description="Helical" evidence="7">
    <location>
        <begin position="298"/>
        <end position="316"/>
    </location>
</feature>
<dbReference type="Proteomes" id="UP000564644">
    <property type="component" value="Unassembled WGS sequence"/>
</dbReference>
<evidence type="ECO:0000256" key="5">
    <source>
        <dbReference type="ARBA" id="ARBA00022989"/>
    </source>
</evidence>
<accession>A0A7X0STP0</accession>
<dbReference type="RefSeq" id="WP_185133573.1">
    <property type="nucleotide sequence ID" value="NZ_JACJVO010000061.1"/>
</dbReference>
<name>A0A7X0STP0_9BACL</name>
<comment type="subcellular location">
    <subcellularLocation>
        <location evidence="1 7">Cell membrane</location>
        <topology evidence="1 7">Multi-pass membrane protein</topology>
    </subcellularLocation>
</comment>
<comment type="caution">
    <text evidence="10">The sequence shown here is derived from an EMBL/GenBank/DDBJ whole genome shotgun (WGS) entry which is preliminary data.</text>
</comment>
<feature type="domain" description="ABC transmembrane type-1" evidence="9">
    <location>
        <begin position="96"/>
        <end position="312"/>
    </location>
</feature>
<evidence type="ECO:0000259" key="9">
    <source>
        <dbReference type="PROSITE" id="PS50928"/>
    </source>
</evidence>
<dbReference type="InterPro" id="IPR050809">
    <property type="entry name" value="UgpAE/MalFG_permease"/>
</dbReference>
<keyword evidence="2 7" id="KW-0813">Transport</keyword>